<dbReference type="InterPro" id="IPR006195">
    <property type="entry name" value="aa-tRNA-synth_II"/>
</dbReference>
<evidence type="ECO:0000256" key="11">
    <source>
        <dbReference type="ARBA" id="ARBA00039158"/>
    </source>
</evidence>
<comment type="similarity">
    <text evidence="3">Belongs to the class-II aminoacyl-tRNA synthetase family. Type-1 seryl-tRNA synthetase subfamily.</text>
</comment>
<dbReference type="Proteomes" id="UP000177697">
    <property type="component" value="Unassembled WGS sequence"/>
</dbReference>
<dbReference type="Gene3D" id="3.30.930.10">
    <property type="entry name" value="Bira Bifunctional Protein, Domain 2"/>
    <property type="match status" value="1"/>
</dbReference>
<dbReference type="InterPro" id="IPR033729">
    <property type="entry name" value="SerRS_core"/>
</dbReference>
<dbReference type="GO" id="GO:0005524">
    <property type="term" value="F:ATP binding"/>
    <property type="evidence" value="ECO:0007669"/>
    <property type="project" value="UniProtKB-KW"/>
</dbReference>
<evidence type="ECO:0000256" key="13">
    <source>
        <dbReference type="ARBA" id="ARBA00048823"/>
    </source>
</evidence>
<feature type="binding site" evidence="15">
    <location>
        <position position="274"/>
    </location>
    <ligand>
        <name>L-serine</name>
        <dbReference type="ChEBI" id="CHEBI:33384"/>
    </ligand>
</feature>
<feature type="binding site" evidence="15">
    <location>
        <position position="297"/>
    </location>
    <ligand>
        <name>L-serine</name>
        <dbReference type="ChEBI" id="CHEBI:33384"/>
    </ligand>
</feature>
<dbReference type="NCBIfam" id="TIGR00414">
    <property type="entry name" value="serS"/>
    <property type="match status" value="1"/>
</dbReference>
<keyword evidence="9" id="KW-0648">Protein biosynthesis</keyword>
<dbReference type="PANTHER" id="PTHR43697">
    <property type="entry name" value="SERYL-TRNA SYNTHETASE"/>
    <property type="match status" value="1"/>
</dbReference>
<dbReference type="SUPFAM" id="SSF55681">
    <property type="entry name" value="Class II aaRS and biotin synthetases"/>
    <property type="match status" value="1"/>
</dbReference>
<feature type="binding site" evidence="15">
    <location>
        <position position="243"/>
    </location>
    <ligand>
        <name>L-serine</name>
        <dbReference type="ChEBI" id="CHEBI:33384"/>
    </ligand>
</feature>
<feature type="binding site" evidence="16">
    <location>
        <begin position="290"/>
        <end position="293"/>
    </location>
    <ligand>
        <name>ATP</name>
        <dbReference type="ChEBI" id="CHEBI:30616"/>
    </ligand>
</feature>
<evidence type="ECO:0000256" key="17">
    <source>
        <dbReference type="SAM" id="MobiDB-lite"/>
    </source>
</evidence>
<gene>
    <name evidence="19" type="ORF">A2431_00165</name>
</gene>
<comment type="subcellular location">
    <subcellularLocation>
        <location evidence="1">Cytoplasm</location>
    </subcellularLocation>
</comment>
<dbReference type="Gene3D" id="1.10.287.40">
    <property type="entry name" value="Serine-tRNA synthetase, tRNA binding domain"/>
    <property type="match status" value="1"/>
</dbReference>
<dbReference type="CDD" id="cd00770">
    <property type="entry name" value="SerRS_core"/>
    <property type="match status" value="1"/>
</dbReference>
<proteinExistence type="inferred from homology"/>
<dbReference type="InterPro" id="IPR042103">
    <property type="entry name" value="SerRS_1_N_sf"/>
</dbReference>
<keyword evidence="5" id="KW-0963">Cytoplasm</keyword>
<keyword evidence="8 16" id="KW-0067">ATP-binding</keyword>
<sequence length="439" mass="49903">MLDIKFIRENAELIALGAVKKHIPFDVQKLLEVDDKRKKLSQEVEEKRARQNKVSEEVARLSSPEGSADGGQAKADLIRQMQPLKEETQKLEEELKEVMVEWQKLMVSVPNIPDVSVPEGDDDAANVEVRRWGPASSAGGDIPKFDFTPKDHIELMENLDLADFETGAKVAGFRGYFLKNEGAELSFALWQLSVDLFRKNHPEYSMMLVPSLVKRETLLGSGYLPQGEDDLYHTQDNDYLAGTAEVATMSYFSDKVYEKKDLPMKKFAFSPAFRREAGSYSKDTKGLYRVHEFMKFEQVIICEASHEESVKYHEELLANAEQILQALELPYHVVVNCGGDLGLGQVKKYDIETWIPSKNKYGETHSCSYFHDFQTRRLNIKYRDSDNKLKFAHSLNNTALATPRILIQLLENNQLSDGSIVIPKALRPYMGGKEKISKK</sequence>
<dbReference type="InterPro" id="IPR002317">
    <property type="entry name" value="Ser-tRNA-ligase_type_1"/>
</dbReference>
<dbReference type="PRINTS" id="PR00981">
    <property type="entry name" value="TRNASYNTHSER"/>
</dbReference>
<dbReference type="PIRSF" id="PIRSF001529">
    <property type="entry name" value="Ser-tRNA-synth_IIa"/>
    <property type="match status" value="1"/>
</dbReference>
<evidence type="ECO:0000259" key="18">
    <source>
        <dbReference type="PROSITE" id="PS50862"/>
    </source>
</evidence>
<organism evidence="19 20">
    <name type="scientific">Candidatus Zambryskibacteria bacterium RIFOXYC1_FULL_39_10</name>
    <dbReference type="NCBI Taxonomy" id="1802779"/>
    <lineage>
        <taxon>Bacteria</taxon>
        <taxon>Candidatus Zambryskiibacteriota</taxon>
    </lineage>
</organism>
<dbReference type="Pfam" id="PF02403">
    <property type="entry name" value="Seryl_tRNA_N"/>
    <property type="match status" value="1"/>
</dbReference>
<evidence type="ECO:0000256" key="15">
    <source>
        <dbReference type="PIRSR" id="PIRSR001529-1"/>
    </source>
</evidence>
<dbReference type="EMBL" id="MHWW01000013">
    <property type="protein sequence ID" value="OHB14737.1"/>
    <property type="molecule type" value="Genomic_DNA"/>
</dbReference>
<comment type="pathway">
    <text evidence="2">Aminoacyl-tRNA biosynthesis; selenocysteinyl-tRNA(Sec) biosynthesis; L-seryl-tRNA(Sec) from L-serine and tRNA(Sec): step 1/1.</text>
</comment>
<dbReference type="GO" id="GO:0004828">
    <property type="term" value="F:serine-tRNA ligase activity"/>
    <property type="evidence" value="ECO:0007669"/>
    <property type="project" value="UniProtKB-UniRule"/>
</dbReference>
<feature type="region of interest" description="Disordered" evidence="17">
    <location>
        <begin position="41"/>
        <end position="73"/>
    </location>
</feature>
<evidence type="ECO:0000256" key="9">
    <source>
        <dbReference type="ARBA" id="ARBA00022917"/>
    </source>
</evidence>
<evidence type="ECO:0000256" key="7">
    <source>
        <dbReference type="ARBA" id="ARBA00022741"/>
    </source>
</evidence>
<dbReference type="Pfam" id="PF00587">
    <property type="entry name" value="tRNA-synt_2b"/>
    <property type="match status" value="1"/>
</dbReference>
<comment type="catalytic activity">
    <reaction evidence="12">
        <text>tRNA(Sec) + L-serine + ATP = L-seryl-tRNA(Sec) + AMP + diphosphate + H(+)</text>
        <dbReference type="Rhea" id="RHEA:42580"/>
        <dbReference type="Rhea" id="RHEA-COMP:9742"/>
        <dbReference type="Rhea" id="RHEA-COMP:10128"/>
        <dbReference type="ChEBI" id="CHEBI:15378"/>
        <dbReference type="ChEBI" id="CHEBI:30616"/>
        <dbReference type="ChEBI" id="CHEBI:33019"/>
        <dbReference type="ChEBI" id="CHEBI:33384"/>
        <dbReference type="ChEBI" id="CHEBI:78442"/>
        <dbReference type="ChEBI" id="CHEBI:78533"/>
        <dbReference type="ChEBI" id="CHEBI:456215"/>
        <dbReference type="EC" id="6.1.1.11"/>
    </reaction>
</comment>
<feature type="domain" description="Aminoacyl-transfer RNA synthetases class-II family profile" evidence="18">
    <location>
        <begin position="151"/>
        <end position="423"/>
    </location>
</feature>
<dbReference type="InterPro" id="IPR045864">
    <property type="entry name" value="aa-tRNA-synth_II/BPL/LPL"/>
</dbReference>
<dbReference type="GO" id="GO:0005737">
    <property type="term" value="C:cytoplasm"/>
    <property type="evidence" value="ECO:0007669"/>
    <property type="project" value="UniProtKB-SubCell"/>
</dbReference>
<evidence type="ECO:0000256" key="1">
    <source>
        <dbReference type="ARBA" id="ARBA00004496"/>
    </source>
</evidence>
<feature type="binding site" evidence="16">
    <location>
        <begin position="363"/>
        <end position="366"/>
    </location>
    <ligand>
        <name>ATP</name>
        <dbReference type="ChEBI" id="CHEBI:30616"/>
    </ligand>
</feature>
<dbReference type="AlphaFoldDB" id="A0A1G2UZD3"/>
<feature type="site" description="Important for serine binding" evidence="15">
    <location>
        <position position="398"/>
    </location>
</feature>
<evidence type="ECO:0000256" key="6">
    <source>
        <dbReference type="ARBA" id="ARBA00022598"/>
    </source>
</evidence>
<dbReference type="GO" id="GO:0006434">
    <property type="term" value="P:seryl-tRNA aminoacylation"/>
    <property type="evidence" value="ECO:0007669"/>
    <property type="project" value="UniProtKB-UniRule"/>
</dbReference>
<accession>A0A1G2UZD3</accession>
<evidence type="ECO:0000256" key="4">
    <source>
        <dbReference type="ARBA" id="ARBA00012840"/>
    </source>
</evidence>
<dbReference type="EC" id="6.1.1.11" evidence="4 14"/>
<evidence type="ECO:0000313" key="19">
    <source>
        <dbReference type="EMBL" id="OHB14737.1"/>
    </source>
</evidence>
<evidence type="ECO:0000256" key="3">
    <source>
        <dbReference type="ARBA" id="ARBA00010728"/>
    </source>
</evidence>
<dbReference type="SUPFAM" id="SSF46589">
    <property type="entry name" value="tRNA-binding arm"/>
    <property type="match status" value="1"/>
</dbReference>
<evidence type="ECO:0000256" key="16">
    <source>
        <dbReference type="PIRSR" id="PIRSR001529-2"/>
    </source>
</evidence>
<comment type="catalytic activity">
    <reaction evidence="13">
        <text>tRNA(Ser) + L-serine + ATP = L-seryl-tRNA(Ser) + AMP + diphosphate + H(+)</text>
        <dbReference type="Rhea" id="RHEA:12292"/>
        <dbReference type="Rhea" id="RHEA-COMP:9669"/>
        <dbReference type="Rhea" id="RHEA-COMP:9703"/>
        <dbReference type="ChEBI" id="CHEBI:15378"/>
        <dbReference type="ChEBI" id="CHEBI:30616"/>
        <dbReference type="ChEBI" id="CHEBI:33019"/>
        <dbReference type="ChEBI" id="CHEBI:33384"/>
        <dbReference type="ChEBI" id="CHEBI:78442"/>
        <dbReference type="ChEBI" id="CHEBI:78533"/>
        <dbReference type="ChEBI" id="CHEBI:456215"/>
        <dbReference type="EC" id="6.1.1.11"/>
    </reaction>
</comment>
<evidence type="ECO:0000256" key="14">
    <source>
        <dbReference type="NCBIfam" id="TIGR00414"/>
    </source>
</evidence>
<evidence type="ECO:0000256" key="10">
    <source>
        <dbReference type="ARBA" id="ARBA00023146"/>
    </source>
</evidence>
<feature type="binding site" evidence="15">
    <location>
        <position position="396"/>
    </location>
    <ligand>
        <name>L-serine</name>
        <dbReference type="ChEBI" id="CHEBI:33384"/>
    </ligand>
</feature>
<dbReference type="PROSITE" id="PS50862">
    <property type="entry name" value="AA_TRNA_LIGASE_II"/>
    <property type="match status" value="1"/>
</dbReference>
<keyword evidence="6 19" id="KW-0436">Ligase</keyword>
<evidence type="ECO:0000313" key="20">
    <source>
        <dbReference type="Proteomes" id="UP000177697"/>
    </source>
</evidence>
<evidence type="ECO:0000256" key="2">
    <source>
        <dbReference type="ARBA" id="ARBA00005045"/>
    </source>
</evidence>
<comment type="caution">
    <text evidence="19">The sequence shown here is derived from an EMBL/GenBank/DDBJ whole genome shotgun (WGS) entry which is preliminary data.</text>
</comment>
<keyword evidence="7" id="KW-0547">Nucleotide-binding</keyword>
<dbReference type="InterPro" id="IPR010978">
    <property type="entry name" value="tRNA-bd_arm"/>
</dbReference>
<keyword evidence="10" id="KW-0030">Aminoacyl-tRNA synthetase</keyword>
<dbReference type="InterPro" id="IPR002314">
    <property type="entry name" value="aa-tRNA-synt_IIb"/>
</dbReference>
<reference evidence="19 20" key="1">
    <citation type="journal article" date="2016" name="Nat. Commun.">
        <title>Thousands of microbial genomes shed light on interconnected biogeochemical processes in an aquifer system.</title>
        <authorList>
            <person name="Anantharaman K."/>
            <person name="Brown C.T."/>
            <person name="Hug L.A."/>
            <person name="Sharon I."/>
            <person name="Castelle C.J."/>
            <person name="Probst A.J."/>
            <person name="Thomas B.C."/>
            <person name="Singh A."/>
            <person name="Wilkins M.J."/>
            <person name="Karaoz U."/>
            <person name="Brodie E.L."/>
            <person name="Williams K.H."/>
            <person name="Hubbard S.S."/>
            <person name="Banfield J.F."/>
        </authorList>
    </citation>
    <scope>NUCLEOTIDE SEQUENCE [LARGE SCALE GENOMIC DNA]</scope>
</reference>
<dbReference type="InterPro" id="IPR015866">
    <property type="entry name" value="Ser-tRNA-synth_1_N"/>
</dbReference>
<evidence type="ECO:0000256" key="12">
    <source>
        <dbReference type="ARBA" id="ARBA00047929"/>
    </source>
</evidence>
<feature type="compositionally biased region" description="Basic and acidic residues" evidence="17">
    <location>
        <begin position="41"/>
        <end position="59"/>
    </location>
</feature>
<feature type="binding site" evidence="16">
    <location>
        <begin position="274"/>
        <end position="276"/>
    </location>
    <ligand>
        <name>ATP</name>
        <dbReference type="ChEBI" id="CHEBI:30616"/>
    </ligand>
</feature>
<dbReference type="PANTHER" id="PTHR43697:SF1">
    <property type="entry name" value="SERINE--TRNA LIGASE"/>
    <property type="match status" value="1"/>
</dbReference>
<name>A0A1G2UZD3_9BACT</name>
<evidence type="ECO:0000256" key="8">
    <source>
        <dbReference type="ARBA" id="ARBA00022840"/>
    </source>
</evidence>
<protein>
    <recommendedName>
        <fullName evidence="11 14">Serine--tRNA ligase</fullName>
        <ecNumber evidence="4 14">6.1.1.11</ecNumber>
    </recommendedName>
</protein>
<evidence type="ECO:0000256" key="5">
    <source>
        <dbReference type="ARBA" id="ARBA00022490"/>
    </source>
</evidence>